<reference evidence="12 13" key="1">
    <citation type="submission" date="2019-11" db="EMBL/GenBank/DDBJ databases">
        <title>Comparative genomics of hydrocarbon-degrading Desulfosarcina strains.</title>
        <authorList>
            <person name="Watanabe M."/>
            <person name="Kojima H."/>
            <person name="Fukui M."/>
        </authorList>
    </citation>
    <scope>NUCLEOTIDE SEQUENCE [LARGE SCALE GENOMIC DNA]</scope>
    <source>
        <strain evidence="12 13">PL12</strain>
    </source>
</reference>
<feature type="domain" description="Iron dependent repressor metal binding and dimerisation" evidence="11">
    <location>
        <begin position="364"/>
        <end position="433"/>
    </location>
</feature>
<dbReference type="GO" id="GO:0010043">
    <property type="term" value="P:response to zinc ion"/>
    <property type="evidence" value="ECO:0007669"/>
    <property type="project" value="TreeGrafter"/>
</dbReference>
<dbReference type="InterPro" id="IPR001367">
    <property type="entry name" value="Fe_dep_repressor"/>
</dbReference>
<protein>
    <submittedName>
        <fullName evidence="12">Manganese ABC transporter permease</fullName>
    </submittedName>
</protein>
<keyword evidence="3 8" id="KW-0813">Transport</keyword>
<dbReference type="AlphaFoldDB" id="A0A5K7YGB9"/>
<dbReference type="SUPFAM" id="SSF81345">
    <property type="entry name" value="ABC transporter involved in vitamin B12 uptake, BtuC"/>
    <property type="match status" value="1"/>
</dbReference>
<dbReference type="RefSeq" id="WP_155315854.1">
    <property type="nucleotide sequence ID" value="NZ_AP021874.1"/>
</dbReference>
<dbReference type="InterPro" id="IPR036388">
    <property type="entry name" value="WH-like_DNA-bd_sf"/>
</dbReference>
<dbReference type="EMBL" id="AP021874">
    <property type="protein sequence ID" value="BBO67613.1"/>
    <property type="molecule type" value="Genomic_DNA"/>
</dbReference>
<dbReference type="InterPro" id="IPR001626">
    <property type="entry name" value="ABC_TroCD"/>
</dbReference>
<evidence type="ECO:0000313" key="13">
    <source>
        <dbReference type="Proteomes" id="UP000427906"/>
    </source>
</evidence>
<keyword evidence="5 8" id="KW-0812">Transmembrane</keyword>
<feature type="transmembrane region" description="Helical" evidence="10">
    <location>
        <begin position="145"/>
        <end position="164"/>
    </location>
</feature>
<feature type="region of interest" description="Disordered" evidence="9">
    <location>
        <begin position="417"/>
        <end position="443"/>
    </location>
</feature>
<organism evidence="12 13">
    <name type="scientific">Desulfosarcina alkanivorans</name>
    <dbReference type="NCBI Taxonomy" id="571177"/>
    <lineage>
        <taxon>Bacteria</taxon>
        <taxon>Pseudomonadati</taxon>
        <taxon>Thermodesulfobacteriota</taxon>
        <taxon>Desulfobacteria</taxon>
        <taxon>Desulfobacterales</taxon>
        <taxon>Desulfosarcinaceae</taxon>
        <taxon>Desulfosarcina</taxon>
    </lineage>
</organism>
<dbReference type="GO" id="GO:0043190">
    <property type="term" value="C:ATP-binding cassette (ABC) transporter complex"/>
    <property type="evidence" value="ECO:0007669"/>
    <property type="project" value="InterPro"/>
</dbReference>
<accession>A0A5K7YGB9</accession>
<sequence>MEWTFIDTWIVVVGALSAAACALLGNYLVLRRMSMMGDAISHAVLPGLAIAFLVTGTRDSLPMLVGAILIGVVTTLMIQGIDRLSGLDRGASMGVVFTTLFAVGLILIRQAADHVDLDPSCVLYGAIELTPLDTAIILGAEVPRAAVTSGMMLLLNLAFVTVLFKELKITAFDPALATTMGINANVMHYALMTLVAATTIAAFESVGSILVIAMLIVPGAAAHLITDRLGRMLVISVAFAVLSAILGHISAITVPVWFGFQDTSTAGMMALTTGLLFLLVFLFSPRYGMFSRMINQLRLGLKIVSDDILAFLYRYHELAPADASPVPITEVKKALKSGKAVQLMAWNLKRKGLVQGLATGLALTPSGKDAGRGMIRSHRLWETYLCDVMGYCEADAHRHAHRFEHFTDPDLRHRLSEVTGNPARDPHRRVIPEETGETKIKTR</sequence>
<evidence type="ECO:0000256" key="9">
    <source>
        <dbReference type="SAM" id="MobiDB-lite"/>
    </source>
</evidence>
<feature type="transmembrane region" description="Helical" evidence="10">
    <location>
        <begin position="185"/>
        <end position="203"/>
    </location>
</feature>
<feature type="transmembrane region" description="Helical" evidence="10">
    <location>
        <begin position="233"/>
        <end position="258"/>
    </location>
</feature>
<dbReference type="InterPro" id="IPR022689">
    <property type="entry name" value="Iron_dep_repressor"/>
</dbReference>
<evidence type="ECO:0000256" key="6">
    <source>
        <dbReference type="ARBA" id="ARBA00022989"/>
    </source>
</evidence>
<dbReference type="GO" id="GO:0055085">
    <property type="term" value="P:transmembrane transport"/>
    <property type="evidence" value="ECO:0007669"/>
    <property type="project" value="InterPro"/>
</dbReference>
<dbReference type="Gene3D" id="1.10.3470.10">
    <property type="entry name" value="ABC transporter involved in vitamin B12 uptake, BtuC"/>
    <property type="match status" value="1"/>
</dbReference>
<keyword evidence="13" id="KW-1185">Reference proteome</keyword>
<evidence type="ECO:0000256" key="7">
    <source>
        <dbReference type="ARBA" id="ARBA00023136"/>
    </source>
</evidence>
<evidence type="ECO:0000256" key="5">
    <source>
        <dbReference type="ARBA" id="ARBA00022692"/>
    </source>
</evidence>
<dbReference type="KEGG" id="dalk:DSCA_15430"/>
<feature type="compositionally biased region" description="Basic and acidic residues" evidence="9">
    <location>
        <begin position="424"/>
        <end position="443"/>
    </location>
</feature>
<keyword evidence="6 10" id="KW-1133">Transmembrane helix</keyword>
<evidence type="ECO:0000256" key="10">
    <source>
        <dbReference type="SAM" id="Phobius"/>
    </source>
</evidence>
<dbReference type="InterPro" id="IPR036421">
    <property type="entry name" value="Fe_dep_repressor_sf"/>
</dbReference>
<comment type="similarity">
    <text evidence="2 8">Belongs to the ABC-3 integral membrane protein family.</text>
</comment>
<dbReference type="Gene3D" id="1.10.10.10">
    <property type="entry name" value="Winged helix-like DNA-binding domain superfamily/Winged helix DNA-binding domain"/>
    <property type="match status" value="1"/>
</dbReference>
<feature type="transmembrane region" description="Helical" evidence="10">
    <location>
        <begin position="60"/>
        <end position="78"/>
    </location>
</feature>
<keyword evidence="7 10" id="KW-0472">Membrane</keyword>
<dbReference type="CDD" id="cd06550">
    <property type="entry name" value="TM_ABC_iron-siderophores_like"/>
    <property type="match status" value="1"/>
</dbReference>
<dbReference type="GO" id="GO:0046914">
    <property type="term" value="F:transition metal ion binding"/>
    <property type="evidence" value="ECO:0007669"/>
    <property type="project" value="InterPro"/>
</dbReference>
<dbReference type="SMART" id="SM00529">
    <property type="entry name" value="HTH_DTXR"/>
    <property type="match status" value="1"/>
</dbReference>
<feature type="transmembrane region" description="Helical" evidence="10">
    <location>
        <begin position="209"/>
        <end position="226"/>
    </location>
</feature>
<evidence type="ECO:0000256" key="8">
    <source>
        <dbReference type="RuleBase" id="RU003943"/>
    </source>
</evidence>
<dbReference type="SUPFAM" id="SSF47979">
    <property type="entry name" value="Iron-dependent repressor protein, dimerization domain"/>
    <property type="match status" value="1"/>
</dbReference>
<gene>
    <name evidence="12" type="primary">mntB_2</name>
    <name evidence="12" type="ORF">DSCA_15430</name>
</gene>
<evidence type="ECO:0000256" key="4">
    <source>
        <dbReference type="ARBA" id="ARBA00022475"/>
    </source>
</evidence>
<evidence type="ECO:0000256" key="2">
    <source>
        <dbReference type="ARBA" id="ARBA00008034"/>
    </source>
</evidence>
<comment type="subcellular location">
    <subcellularLocation>
        <location evidence="1 8">Cell membrane</location>
        <topology evidence="1 8">Multi-pass membrane protein</topology>
    </subcellularLocation>
</comment>
<feature type="transmembrane region" description="Helical" evidence="10">
    <location>
        <begin position="6"/>
        <end position="29"/>
    </location>
</feature>
<evidence type="ECO:0000256" key="1">
    <source>
        <dbReference type="ARBA" id="ARBA00004651"/>
    </source>
</evidence>
<dbReference type="OrthoDB" id="9791355at2"/>
<feature type="transmembrane region" description="Helical" evidence="10">
    <location>
        <begin position="90"/>
        <end position="108"/>
    </location>
</feature>
<dbReference type="PANTHER" id="PTHR30477">
    <property type="entry name" value="ABC-TRANSPORTER METAL-BINDING PROTEIN"/>
    <property type="match status" value="1"/>
</dbReference>
<name>A0A5K7YGB9_9BACT</name>
<dbReference type="GO" id="GO:0046983">
    <property type="term" value="F:protein dimerization activity"/>
    <property type="evidence" value="ECO:0007669"/>
    <property type="project" value="InterPro"/>
</dbReference>
<keyword evidence="4" id="KW-1003">Cell membrane</keyword>
<dbReference type="Pfam" id="PF02742">
    <property type="entry name" value="Fe_dep_repr_C"/>
    <property type="match status" value="1"/>
</dbReference>
<dbReference type="Pfam" id="PF00950">
    <property type="entry name" value="ABC-3"/>
    <property type="match status" value="1"/>
</dbReference>
<evidence type="ECO:0000256" key="3">
    <source>
        <dbReference type="ARBA" id="ARBA00022448"/>
    </source>
</evidence>
<dbReference type="InterPro" id="IPR037294">
    <property type="entry name" value="ABC_BtuC-like"/>
</dbReference>
<dbReference type="Proteomes" id="UP000427906">
    <property type="component" value="Chromosome"/>
</dbReference>
<evidence type="ECO:0000313" key="12">
    <source>
        <dbReference type="EMBL" id="BBO67613.1"/>
    </source>
</evidence>
<proteinExistence type="inferred from homology"/>
<evidence type="ECO:0000259" key="11">
    <source>
        <dbReference type="Pfam" id="PF02742"/>
    </source>
</evidence>
<dbReference type="PANTHER" id="PTHR30477:SF8">
    <property type="entry name" value="METAL TRANSPORT SYSTEM MEMBRANE PROTEIN CT_070-RELATED"/>
    <property type="match status" value="1"/>
</dbReference>
<dbReference type="GO" id="GO:0003700">
    <property type="term" value="F:DNA-binding transcription factor activity"/>
    <property type="evidence" value="ECO:0007669"/>
    <property type="project" value="InterPro"/>
</dbReference>
<feature type="transmembrane region" description="Helical" evidence="10">
    <location>
        <begin position="264"/>
        <end position="283"/>
    </location>
</feature>
<feature type="transmembrane region" description="Helical" evidence="10">
    <location>
        <begin position="36"/>
        <end position="54"/>
    </location>
</feature>